<dbReference type="Pfam" id="PF08670">
    <property type="entry name" value="MEKHLA"/>
    <property type="match status" value="1"/>
</dbReference>
<evidence type="ECO:0000256" key="5">
    <source>
        <dbReference type="ARBA" id="ARBA00023146"/>
    </source>
</evidence>
<name>A0A7S0T7N4_9CHLO</name>
<keyword evidence="4" id="KW-0648">Protein biosynthesis</keyword>
<feature type="compositionally biased region" description="Polar residues" evidence="6">
    <location>
        <begin position="1"/>
        <end position="11"/>
    </location>
</feature>
<evidence type="ECO:0000256" key="1">
    <source>
        <dbReference type="ARBA" id="ARBA00022598"/>
    </source>
</evidence>
<evidence type="ECO:0000256" key="3">
    <source>
        <dbReference type="ARBA" id="ARBA00022840"/>
    </source>
</evidence>
<dbReference type="Gene3D" id="1.10.287.10">
    <property type="entry name" value="S15/NS1, RNA-binding"/>
    <property type="match status" value="1"/>
</dbReference>
<keyword evidence="2" id="KW-0547">Nucleotide-binding</keyword>
<evidence type="ECO:0000256" key="6">
    <source>
        <dbReference type="SAM" id="MobiDB-lite"/>
    </source>
</evidence>
<dbReference type="GO" id="GO:0005524">
    <property type="term" value="F:ATP binding"/>
    <property type="evidence" value="ECO:0007669"/>
    <property type="project" value="UniProtKB-KW"/>
</dbReference>
<dbReference type="GO" id="GO:0006418">
    <property type="term" value="P:tRNA aminoacylation for protein translation"/>
    <property type="evidence" value="ECO:0007669"/>
    <property type="project" value="InterPro"/>
</dbReference>
<evidence type="ECO:0000256" key="4">
    <source>
        <dbReference type="ARBA" id="ARBA00022917"/>
    </source>
</evidence>
<protein>
    <recommendedName>
        <fullName evidence="7">WHEP-TRS domain-containing protein</fullName>
    </recommendedName>
</protein>
<evidence type="ECO:0000313" key="8">
    <source>
        <dbReference type="EMBL" id="CAD8727785.1"/>
    </source>
</evidence>
<dbReference type="InterPro" id="IPR009068">
    <property type="entry name" value="uS15_NS1_RNA-bd_sf"/>
</dbReference>
<feature type="compositionally biased region" description="Acidic residues" evidence="6">
    <location>
        <begin position="59"/>
        <end position="69"/>
    </location>
</feature>
<proteinExistence type="predicted"/>
<keyword evidence="5" id="KW-0030">Aminoacyl-tRNA synthetase</keyword>
<feature type="region of interest" description="Disordered" evidence="6">
    <location>
        <begin position="1"/>
        <end position="83"/>
    </location>
</feature>
<dbReference type="PROSITE" id="PS51185">
    <property type="entry name" value="WHEP_TRS_2"/>
    <property type="match status" value="1"/>
</dbReference>
<dbReference type="AlphaFoldDB" id="A0A7S0T7N4"/>
<gene>
    <name evidence="8" type="ORF">OMED0936_LOCUS709</name>
</gene>
<feature type="domain" description="WHEP-TRS" evidence="7">
    <location>
        <begin position="273"/>
        <end position="325"/>
    </location>
</feature>
<accession>A0A7S0T7N4</accession>
<evidence type="ECO:0000259" key="7">
    <source>
        <dbReference type="PROSITE" id="PS51185"/>
    </source>
</evidence>
<dbReference type="InterPro" id="IPR013978">
    <property type="entry name" value="MEKHLA"/>
</dbReference>
<organism evidence="8">
    <name type="scientific">Ostreococcus mediterraneus</name>
    <dbReference type="NCBI Taxonomy" id="1486918"/>
    <lineage>
        <taxon>Eukaryota</taxon>
        <taxon>Viridiplantae</taxon>
        <taxon>Chlorophyta</taxon>
        <taxon>Mamiellophyceae</taxon>
        <taxon>Mamiellales</taxon>
        <taxon>Bathycoccaceae</taxon>
        <taxon>Ostreococcus</taxon>
    </lineage>
</organism>
<sequence length="325" mass="34706">MLLSRASSSTMVYAVRARSRDVRTNAKKKSAKDKARKAERAASNKKELESLTKRRESVDDGEDEDDDDAVAAPAPTMGKSAPYESTDIVMHTLALGGSYKAKTGEKLLRGNVLVHEAASALFNAPFVCASHDAEDTFNYGNKAALALWELDWDGFVGMKSTKSADVEDATTQAERRALLDKAASDGLITNYSGVRMSSTGKKFRVENATVWTMTNGDGVKTGQAVRFEKVVRLNADGSDGDAMVVNENGEWVKDVVASPAEDKVVDVDAVKALVAELSAQVEAQAAVVRELKDNGGTNADDDVKAAVSVLLDVKAKLSEAEAKLA</sequence>
<feature type="compositionally biased region" description="Basic and acidic residues" evidence="6">
    <location>
        <begin position="32"/>
        <end position="58"/>
    </location>
</feature>
<evidence type="ECO:0000256" key="2">
    <source>
        <dbReference type="ARBA" id="ARBA00022741"/>
    </source>
</evidence>
<dbReference type="EMBL" id="HBFF01000889">
    <property type="protein sequence ID" value="CAD8727785.1"/>
    <property type="molecule type" value="Transcribed_RNA"/>
</dbReference>
<dbReference type="SUPFAM" id="SSF47060">
    <property type="entry name" value="S15/NS1 RNA-binding domain"/>
    <property type="match status" value="1"/>
</dbReference>
<keyword evidence="1" id="KW-0436">Ligase</keyword>
<reference evidence="8" key="1">
    <citation type="submission" date="2021-01" db="EMBL/GenBank/DDBJ databases">
        <authorList>
            <person name="Corre E."/>
            <person name="Pelletier E."/>
            <person name="Niang G."/>
            <person name="Scheremetjew M."/>
            <person name="Finn R."/>
            <person name="Kale V."/>
            <person name="Holt S."/>
            <person name="Cochrane G."/>
            <person name="Meng A."/>
            <person name="Brown T."/>
            <person name="Cohen L."/>
        </authorList>
    </citation>
    <scope>NUCLEOTIDE SEQUENCE</scope>
    <source>
        <strain evidence="8">Clade-D-RCC2573</strain>
    </source>
</reference>
<keyword evidence="3" id="KW-0067">ATP-binding</keyword>
<dbReference type="InterPro" id="IPR000738">
    <property type="entry name" value="WHEP-TRS_dom"/>
</dbReference>
<dbReference type="GO" id="GO:0004812">
    <property type="term" value="F:aminoacyl-tRNA ligase activity"/>
    <property type="evidence" value="ECO:0007669"/>
    <property type="project" value="UniProtKB-KW"/>
</dbReference>